<dbReference type="InterPro" id="IPR036162">
    <property type="entry name" value="Resolvase-like_N_sf"/>
</dbReference>
<dbReference type="Proteomes" id="UP000553193">
    <property type="component" value="Unassembled WGS sequence"/>
</dbReference>
<protein>
    <submittedName>
        <fullName evidence="2">DNA invertase Pin-like site-specific DNA recombinase</fullName>
    </submittedName>
</protein>
<dbReference type="PANTHER" id="PTHR30461:SF23">
    <property type="entry name" value="DNA RECOMBINASE-RELATED"/>
    <property type="match status" value="1"/>
</dbReference>
<evidence type="ECO:0000313" key="2">
    <source>
        <dbReference type="EMBL" id="MBB3900492.1"/>
    </source>
</evidence>
<dbReference type="Gene3D" id="3.40.50.1390">
    <property type="entry name" value="Resolvase, N-terminal catalytic domain"/>
    <property type="match status" value="1"/>
</dbReference>
<dbReference type="Pfam" id="PF00239">
    <property type="entry name" value="Resolvase"/>
    <property type="match status" value="1"/>
</dbReference>
<feature type="domain" description="Resolvase/invertase-type recombinase catalytic" evidence="1">
    <location>
        <begin position="12"/>
        <end position="157"/>
    </location>
</feature>
<comment type="caution">
    <text evidence="2">The sequence shown here is derived from an EMBL/GenBank/DDBJ whole genome shotgun (WGS) entry which is preliminary data.</text>
</comment>
<reference evidence="2 3" key="1">
    <citation type="submission" date="2020-08" db="EMBL/GenBank/DDBJ databases">
        <title>Genomic Encyclopedia of Type Strains, Phase IV (KMG-IV): sequencing the most valuable type-strain genomes for metagenomic binning, comparative biology and taxonomic classification.</title>
        <authorList>
            <person name="Goeker M."/>
        </authorList>
    </citation>
    <scope>NUCLEOTIDE SEQUENCE [LARGE SCALE GENOMIC DNA]</scope>
    <source>
        <strain evidence="2 3">DSM 19979</strain>
    </source>
</reference>
<dbReference type="GO" id="GO:0000150">
    <property type="term" value="F:DNA strand exchange activity"/>
    <property type="evidence" value="ECO:0007669"/>
    <property type="project" value="InterPro"/>
</dbReference>
<dbReference type="InterPro" id="IPR006119">
    <property type="entry name" value="Resolv_N"/>
</dbReference>
<organism evidence="2 3">
    <name type="scientific">Roseococcus suduntuyensis</name>
    <dbReference type="NCBI Taxonomy" id="455361"/>
    <lineage>
        <taxon>Bacteria</taxon>
        <taxon>Pseudomonadati</taxon>
        <taxon>Pseudomonadota</taxon>
        <taxon>Alphaproteobacteria</taxon>
        <taxon>Acetobacterales</taxon>
        <taxon>Roseomonadaceae</taxon>
        <taxon>Roseococcus</taxon>
    </lineage>
</organism>
<dbReference type="PANTHER" id="PTHR30461">
    <property type="entry name" value="DNA-INVERTASE FROM LAMBDOID PROPHAGE"/>
    <property type="match status" value="1"/>
</dbReference>
<name>A0A840AHZ7_9PROT</name>
<evidence type="ECO:0000259" key="1">
    <source>
        <dbReference type="PROSITE" id="PS51736"/>
    </source>
</evidence>
<dbReference type="EMBL" id="JACIDJ010000012">
    <property type="protein sequence ID" value="MBB3900492.1"/>
    <property type="molecule type" value="Genomic_DNA"/>
</dbReference>
<gene>
    <name evidence="2" type="ORF">GGQ83_003969</name>
</gene>
<dbReference type="InterPro" id="IPR050639">
    <property type="entry name" value="SSR_resolvase"/>
</dbReference>
<keyword evidence="3" id="KW-1185">Reference proteome</keyword>
<dbReference type="CDD" id="cd00338">
    <property type="entry name" value="Ser_Recombinase"/>
    <property type="match status" value="1"/>
</dbReference>
<dbReference type="PROSITE" id="PS51736">
    <property type="entry name" value="RECOMBINASES_3"/>
    <property type="match status" value="1"/>
</dbReference>
<dbReference type="RefSeq" id="WP_184386725.1">
    <property type="nucleotide sequence ID" value="NZ_JACIDJ010000012.1"/>
</dbReference>
<dbReference type="SUPFAM" id="SSF53041">
    <property type="entry name" value="Resolvase-like"/>
    <property type="match status" value="1"/>
</dbReference>
<sequence length="157" mass="16810">MPSSPPLALPLRAAIYARFSSDSQRDASIDDQVRVCRALAAREGFEVGEVYADYALSGASAARPRFQQLLADARAGRVQVVLAEGLDRLSRDQEHIAGFHKQMNFMGVRVLTVAEGEISELHIGLKGTMSALFLKDLAQKTHCGVEGRVRAGASGGG</sequence>
<dbReference type="SMART" id="SM00857">
    <property type="entry name" value="Resolvase"/>
    <property type="match status" value="1"/>
</dbReference>
<dbReference type="GO" id="GO:0003677">
    <property type="term" value="F:DNA binding"/>
    <property type="evidence" value="ECO:0007669"/>
    <property type="project" value="InterPro"/>
</dbReference>
<accession>A0A840AHZ7</accession>
<dbReference type="AlphaFoldDB" id="A0A840AHZ7"/>
<proteinExistence type="predicted"/>
<evidence type="ECO:0000313" key="3">
    <source>
        <dbReference type="Proteomes" id="UP000553193"/>
    </source>
</evidence>